<evidence type="ECO:0000313" key="3">
    <source>
        <dbReference type="Proteomes" id="UP000189883"/>
    </source>
</evidence>
<accession>A0A1S7DR02</accession>
<keyword evidence="1" id="KW-0812">Transmembrane</keyword>
<dbReference type="Proteomes" id="UP000189883">
    <property type="component" value="Chromosome"/>
</dbReference>
<organism evidence="2 3">
    <name type="scientific">Riemerella anatipestifer</name>
    <name type="common">Moraxella anatipestifer</name>
    <dbReference type="NCBI Taxonomy" id="34085"/>
    <lineage>
        <taxon>Bacteria</taxon>
        <taxon>Pseudomonadati</taxon>
        <taxon>Bacteroidota</taxon>
        <taxon>Flavobacteriia</taxon>
        <taxon>Flavobacteriales</taxon>
        <taxon>Weeksellaceae</taxon>
        <taxon>Riemerella</taxon>
    </lineage>
</organism>
<reference evidence="2 3" key="1">
    <citation type="submission" date="2015-06" db="EMBL/GenBank/DDBJ databases">
        <title>R. anatipestifer strain HXb2 is the most virulent strain so far, and the genome sequence would help us uncover the pathogenesis.</title>
        <authorList>
            <person name="Hu Q."/>
            <person name="Qi J."/>
            <person name="Bo H."/>
            <person name="Liu G."/>
            <person name="Tao M."/>
            <person name="Ding Y."/>
            <person name="Xue Y."/>
        </authorList>
    </citation>
    <scope>NUCLEOTIDE SEQUENCE [LARGE SCALE GENOMIC DNA]</scope>
    <source>
        <strain evidence="2 3">HXb2</strain>
    </source>
</reference>
<dbReference type="EMBL" id="CP011859">
    <property type="protein sequence ID" value="AQY21545.1"/>
    <property type="molecule type" value="Genomic_DNA"/>
</dbReference>
<keyword evidence="1" id="KW-1133">Transmembrane helix</keyword>
<evidence type="ECO:0000256" key="1">
    <source>
        <dbReference type="SAM" id="Phobius"/>
    </source>
</evidence>
<dbReference type="AlphaFoldDB" id="A0A1S7DR02"/>
<feature type="transmembrane region" description="Helical" evidence="1">
    <location>
        <begin position="134"/>
        <end position="153"/>
    </location>
</feature>
<dbReference type="RefSeq" id="WP_154021921.1">
    <property type="nucleotide sequence ID" value="NZ_CP011859.1"/>
</dbReference>
<name>A0A1S7DR02_RIEAN</name>
<protein>
    <submittedName>
        <fullName evidence="2">Uncharacterized protein</fullName>
    </submittedName>
</protein>
<sequence>MFRNLFLIFIALMLCLVLYDTITKNEVELTKTEIIKGKLQSIQRRKLRGKLSVSYDLVIKGDSRILKIIPEYDDCFDYHGFISEVKPNDCVILRINDSRKLFFNNIKCVVSLQYNSKEYMDINCINKRIKNDKYTIPLTLLGGIILVILLIVVQKRFGIKID</sequence>
<proteinExistence type="predicted"/>
<gene>
    <name evidence="2" type="ORF">AB406_0587</name>
</gene>
<evidence type="ECO:0000313" key="2">
    <source>
        <dbReference type="EMBL" id="AQY21545.1"/>
    </source>
</evidence>
<keyword evidence="1" id="KW-0472">Membrane</keyword>